<evidence type="ECO:0000256" key="1">
    <source>
        <dbReference type="SAM" id="Phobius"/>
    </source>
</evidence>
<dbReference type="FunCoup" id="A0A1D3D688">
    <property type="interactions" value="63"/>
</dbReference>
<dbReference type="EMBL" id="JROU02000572">
    <property type="protein sequence ID" value="OEH78930.1"/>
    <property type="molecule type" value="Genomic_DNA"/>
</dbReference>
<sequence length="190" mass="21236">MLIAALFQVVEDVVAVLMELFALHYILVSKKALSYAAETRLICVGLGWALGHVFFTNGHYILKAFFSKYFRWDCLYLSLHASVAPIIYLSVASLIFLSTRRHRPLHSRVTYLAFAALLVPWTLTLRQGLGLSSRASQFLFEEISGFCWLALLIRLCIAVCAGVSTYLIIRDRPGTPGKGSKGGAFFRKVE</sequence>
<accession>A0A1D3D688</accession>
<feature type="transmembrane region" description="Helical" evidence="1">
    <location>
        <begin position="39"/>
        <end position="55"/>
    </location>
</feature>
<reference evidence="2 3" key="1">
    <citation type="journal article" date="2016" name="BMC Genomics">
        <title>Comparative genomics reveals Cyclospora cayetanensis possesses coccidia-like metabolism and invasion components but unique surface antigens.</title>
        <authorList>
            <person name="Liu S."/>
            <person name="Wang L."/>
            <person name="Zheng H."/>
            <person name="Xu Z."/>
            <person name="Roellig D.M."/>
            <person name="Li N."/>
            <person name="Frace M.A."/>
            <person name="Tang K."/>
            <person name="Arrowood M.J."/>
            <person name="Moss D.M."/>
            <person name="Zhang L."/>
            <person name="Feng Y."/>
            <person name="Xiao L."/>
        </authorList>
    </citation>
    <scope>NUCLEOTIDE SEQUENCE [LARGE SCALE GENOMIC DNA]</scope>
    <source>
        <strain evidence="2 3">CHN_HEN01</strain>
    </source>
</reference>
<dbReference type="VEuPathDB" id="ToxoDB:cyc_05773"/>
<dbReference type="VEuPathDB" id="ToxoDB:LOC34622078"/>
<keyword evidence="1 2" id="KW-0812">Transmembrane</keyword>
<feature type="transmembrane region" description="Helical" evidence="1">
    <location>
        <begin position="109"/>
        <end position="128"/>
    </location>
</feature>
<evidence type="ECO:0000313" key="2">
    <source>
        <dbReference type="EMBL" id="OEH78930.1"/>
    </source>
</evidence>
<keyword evidence="1" id="KW-1133">Transmembrane helix</keyword>
<evidence type="ECO:0000313" key="3">
    <source>
        <dbReference type="Proteomes" id="UP000095192"/>
    </source>
</evidence>
<keyword evidence="1" id="KW-0472">Membrane</keyword>
<feature type="transmembrane region" description="Helical" evidence="1">
    <location>
        <begin position="6"/>
        <end position="27"/>
    </location>
</feature>
<dbReference type="AlphaFoldDB" id="A0A1D3D688"/>
<dbReference type="InterPro" id="IPR019164">
    <property type="entry name" value="TMEM147"/>
</dbReference>
<comment type="caution">
    <text evidence="2">The sequence shown here is derived from an EMBL/GenBank/DDBJ whole genome shotgun (WGS) entry which is preliminary data.</text>
</comment>
<dbReference type="Pfam" id="PF09767">
    <property type="entry name" value="DUF2053"/>
    <property type="match status" value="1"/>
</dbReference>
<protein>
    <submittedName>
        <fullName evidence="2">Transmembrane protein</fullName>
    </submittedName>
</protein>
<feature type="transmembrane region" description="Helical" evidence="1">
    <location>
        <begin position="148"/>
        <end position="169"/>
    </location>
</feature>
<keyword evidence="3" id="KW-1185">Reference proteome</keyword>
<proteinExistence type="predicted"/>
<name>A0A1D3D688_9EIME</name>
<dbReference type="Proteomes" id="UP000095192">
    <property type="component" value="Unassembled WGS sequence"/>
</dbReference>
<feature type="transmembrane region" description="Helical" evidence="1">
    <location>
        <begin position="75"/>
        <end position="97"/>
    </location>
</feature>
<dbReference type="InParanoid" id="A0A1D3D688"/>
<organism evidence="2 3">
    <name type="scientific">Cyclospora cayetanensis</name>
    <dbReference type="NCBI Taxonomy" id="88456"/>
    <lineage>
        <taxon>Eukaryota</taxon>
        <taxon>Sar</taxon>
        <taxon>Alveolata</taxon>
        <taxon>Apicomplexa</taxon>
        <taxon>Conoidasida</taxon>
        <taxon>Coccidia</taxon>
        <taxon>Eucoccidiorida</taxon>
        <taxon>Eimeriorina</taxon>
        <taxon>Eimeriidae</taxon>
        <taxon>Cyclospora</taxon>
    </lineage>
</organism>
<gene>
    <name evidence="2" type="ORF">cyc_05773</name>
</gene>